<keyword evidence="3" id="KW-1185">Reference proteome</keyword>
<name>A0A1G9JYR5_9GAMM</name>
<organism evidence="2 3">
    <name type="scientific">Franzmannia pantelleriensis</name>
    <dbReference type="NCBI Taxonomy" id="48727"/>
    <lineage>
        <taxon>Bacteria</taxon>
        <taxon>Pseudomonadati</taxon>
        <taxon>Pseudomonadota</taxon>
        <taxon>Gammaproteobacteria</taxon>
        <taxon>Oceanospirillales</taxon>
        <taxon>Halomonadaceae</taxon>
        <taxon>Franzmannia</taxon>
    </lineage>
</organism>
<dbReference type="Proteomes" id="UP000199107">
    <property type="component" value="Unassembled WGS sequence"/>
</dbReference>
<gene>
    <name evidence="2" type="ORF">SAMN05192555_104193</name>
</gene>
<dbReference type="InterPro" id="IPR003779">
    <property type="entry name" value="CMD-like"/>
</dbReference>
<dbReference type="AlphaFoldDB" id="A0A1G9JYR5"/>
<accession>A0A1G9JYR5</accession>
<keyword evidence="2" id="KW-0560">Oxidoreductase</keyword>
<dbReference type="InterPro" id="IPR004675">
    <property type="entry name" value="AhpD_core"/>
</dbReference>
<dbReference type="PANTHER" id="PTHR35446">
    <property type="entry name" value="SI:CH211-175M2.5"/>
    <property type="match status" value="1"/>
</dbReference>
<feature type="domain" description="Carboxymuconolactone decarboxylase-like" evidence="1">
    <location>
        <begin position="62"/>
        <end position="115"/>
    </location>
</feature>
<dbReference type="Pfam" id="PF02627">
    <property type="entry name" value="CMD"/>
    <property type="match status" value="1"/>
</dbReference>
<evidence type="ECO:0000259" key="1">
    <source>
        <dbReference type="Pfam" id="PF02627"/>
    </source>
</evidence>
<keyword evidence="2" id="KW-0575">Peroxidase</keyword>
<dbReference type="InterPro" id="IPR029032">
    <property type="entry name" value="AhpD-like"/>
</dbReference>
<evidence type="ECO:0000313" key="3">
    <source>
        <dbReference type="Proteomes" id="UP000199107"/>
    </source>
</evidence>
<sequence length="189" mass="20760">MSADYKMQLAPQTLDNAGDQARPLLEKANAKLGFVPHMYEGMAKAPGVLSTYLHGYELFREASGFASPEQEVVFLTISRLNGCDYCMSAHSMLADKMSQVPADVLEAIRTDQPIPDQRLAALSAFTRVMFETRGKPTEADVEAFLEAGFEEQHVLQIILAMAVKTLSNYANHVNHPALDDAFAGHAWQG</sequence>
<dbReference type="GO" id="GO:0051920">
    <property type="term" value="F:peroxiredoxin activity"/>
    <property type="evidence" value="ECO:0007669"/>
    <property type="project" value="InterPro"/>
</dbReference>
<dbReference type="RefSeq" id="WP_089657765.1">
    <property type="nucleotide sequence ID" value="NZ_FNGH01000004.1"/>
</dbReference>
<reference evidence="3" key="1">
    <citation type="submission" date="2016-10" db="EMBL/GenBank/DDBJ databases">
        <authorList>
            <person name="Varghese N."/>
            <person name="Submissions S."/>
        </authorList>
    </citation>
    <scope>NUCLEOTIDE SEQUENCE [LARGE SCALE GENOMIC DNA]</scope>
    <source>
        <strain evidence="3">AAP</strain>
    </source>
</reference>
<protein>
    <submittedName>
        <fullName evidence="2">Uncharacterized peroxidase-related enzyme</fullName>
    </submittedName>
</protein>
<evidence type="ECO:0000313" key="2">
    <source>
        <dbReference type="EMBL" id="SDL42790.1"/>
    </source>
</evidence>
<dbReference type="STRING" id="48727.SAMN05192555_104193"/>
<proteinExistence type="predicted"/>
<dbReference type="Gene3D" id="1.20.1290.10">
    <property type="entry name" value="AhpD-like"/>
    <property type="match status" value="1"/>
</dbReference>
<dbReference type="EMBL" id="FNGH01000004">
    <property type="protein sequence ID" value="SDL42790.1"/>
    <property type="molecule type" value="Genomic_DNA"/>
</dbReference>
<dbReference type="OrthoDB" id="9808310at2"/>
<dbReference type="SUPFAM" id="SSF69118">
    <property type="entry name" value="AhpD-like"/>
    <property type="match status" value="1"/>
</dbReference>
<dbReference type="NCBIfam" id="TIGR00778">
    <property type="entry name" value="ahpD_dom"/>
    <property type="match status" value="1"/>
</dbReference>
<dbReference type="PANTHER" id="PTHR35446:SF3">
    <property type="entry name" value="CMD DOMAIN-CONTAINING PROTEIN"/>
    <property type="match status" value="1"/>
</dbReference>